<keyword evidence="7 12" id="KW-0862">Zinc</keyword>
<evidence type="ECO:0000256" key="13">
    <source>
        <dbReference type="SAM" id="Coils"/>
    </source>
</evidence>
<evidence type="ECO:0000256" key="4">
    <source>
        <dbReference type="ARBA" id="ARBA00022598"/>
    </source>
</evidence>
<accession>A0A133U606</accession>
<dbReference type="GO" id="GO:0005737">
    <property type="term" value="C:cytoplasm"/>
    <property type="evidence" value="ECO:0007669"/>
    <property type="project" value="UniProtKB-SubCell"/>
</dbReference>
<comment type="cofactor">
    <cofactor evidence="12">
        <name>Zn(2+)</name>
        <dbReference type="ChEBI" id="CHEBI:29105"/>
    </cofactor>
    <text evidence="12">Binds 1 zinc ion per subunit.</text>
</comment>
<evidence type="ECO:0000256" key="3">
    <source>
        <dbReference type="ARBA" id="ARBA00022490"/>
    </source>
</evidence>
<dbReference type="SUPFAM" id="SSF47323">
    <property type="entry name" value="Anticodon-binding domain of a subclass of class I aminoacyl-tRNA synthetases"/>
    <property type="match status" value="1"/>
</dbReference>
<dbReference type="Gene3D" id="1.20.120.1910">
    <property type="entry name" value="Cysteine-tRNA ligase, C-terminal anti-codon recognition domain"/>
    <property type="match status" value="1"/>
</dbReference>
<dbReference type="Pfam" id="PF09190">
    <property type="entry name" value="DALR_2"/>
    <property type="match status" value="1"/>
</dbReference>
<evidence type="ECO:0000256" key="9">
    <source>
        <dbReference type="ARBA" id="ARBA00022917"/>
    </source>
</evidence>
<comment type="caution">
    <text evidence="15">The sequence shown here is derived from an EMBL/GenBank/DDBJ whole genome shotgun (WGS) entry which is preliminary data.</text>
</comment>
<dbReference type="FunFam" id="3.40.50.620:FF:000130">
    <property type="entry name" value="Cysteine--tRNA ligase"/>
    <property type="match status" value="1"/>
</dbReference>
<dbReference type="EC" id="6.1.1.16" evidence="12"/>
<feature type="domain" description="Cysteinyl-tRNA synthetase class Ia DALR" evidence="14">
    <location>
        <begin position="360"/>
        <end position="423"/>
    </location>
</feature>
<feature type="short sequence motif" description="'HIGH' region" evidence="12">
    <location>
        <begin position="31"/>
        <end position="41"/>
    </location>
</feature>
<evidence type="ECO:0000256" key="10">
    <source>
        <dbReference type="ARBA" id="ARBA00023146"/>
    </source>
</evidence>
<dbReference type="PANTHER" id="PTHR10890">
    <property type="entry name" value="CYSTEINYL-TRNA SYNTHETASE"/>
    <property type="match status" value="1"/>
</dbReference>
<dbReference type="InterPro" id="IPR015273">
    <property type="entry name" value="Cys-tRNA-synt_Ia_DALR"/>
</dbReference>
<dbReference type="NCBIfam" id="TIGR00435">
    <property type="entry name" value="cysS"/>
    <property type="match status" value="1"/>
</dbReference>
<keyword evidence="4 12" id="KW-0436">Ligase</keyword>
<dbReference type="SMART" id="SM00840">
    <property type="entry name" value="DALR_2"/>
    <property type="match status" value="1"/>
</dbReference>
<dbReference type="GO" id="GO:0004817">
    <property type="term" value="F:cysteine-tRNA ligase activity"/>
    <property type="evidence" value="ECO:0007669"/>
    <property type="project" value="UniProtKB-UniRule"/>
</dbReference>
<dbReference type="Gene3D" id="3.40.50.620">
    <property type="entry name" value="HUPs"/>
    <property type="match status" value="1"/>
</dbReference>
<keyword evidence="10 12" id="KW-0030">Aminoacyl-tRNA synthetase</keyword>
<keyword evidence="16" id="KW-1185">Reference proteome</keyword>
<gene>
    <name evidence="12" type="primary">cysS</name>
    <name evidence="15" type="ORF">AKJ61_02535</name>
</gene>
<dbReference type="GO" id="GO:0005524">
    <property type="term" value="F:ATP binding"/>
    <property type="evidence" value="ECO:0007669"/>
    <property type="project" value="UniProtKB-UniRule"/>
</dbReference>
<dbReference type="EMBL" id="LHXK01000029">
    <property type="protein sequence ID" value="KXA89598.1"/>
    <property type="molecule type" value="Genomic_DNA"/>
</dbReference>
<keyword evidence="9 12" id="KW-0648">Protein biosynthesis</keyword>
<keyword evidence="3 12" id="KW-0963">Cytoplasm</keyword>
<evidence type="ECO:0000256" key="7">
    <source>
        <dbReference type="ARBA" id="ARBA00022833"/>
    </source>
</evidence>
<feature type="binding site" evidence="12">
    <location>
        <position position="29"/>
    </location>
    <ligand>
        <name>Zn(2+)</name>
        <dbReference type="ChEBI" id="CHEBI:29105"/>
    </ligand>
</feature>
<keyword evidence="13" id="KW-0175">Coiled coil</keyword>
<dbReference type="InterPro" id="IPR015803">
    <property type="entry name" value="Cys-tRNA-ligase"/>
</dbReference>
<dbReference type="AlphaFoldDB" id="A0A133U606"/>
<dbReference type="CDD" id="cd00672">
    <property type="entry name" value="CysRS_core"/>
    <property type="match status" value="1"/>
</dbReference>
<comment type="catalytic activity">
    <reaction evidence="11 12">
        <text>tRNA(Cys) + L-cysteine + ATP = L-cysteinyl-tRNA(Cys) + AMP + diphosphate</text>
        <dbReference type="Rhea" id="RHEA:17773"/>
        <dbReference type="Rhea" id="RHEA-COMP:9661"/>
        <dbReference type="Rhea" id="RHEA-COMP:9679"/>
        <dbReference type="ChEBI" id="CHEBI:30616"/>
        <dbReference type="ChEBI" id="CHEBI:33019"/>
        <dbReference type="ChEBI" id="CHEBI:35235"/>
        <dbReference type="ChEBI" id="CHEBI:78442"/>
        <dbReference type="ChEBI" id="CHEBI:78517"/>
        <dbReference type="ChEBI" id="CHEBI:456215"/>
        <dbReference type="EC" id="6.1.1.16"/>
    </reaction>
</comment>
<dbReference type="InterPro" id="IPR014729">
    <property type="entry name" value="Rossmann-like_a/b/a_fold"/>
</dbReference>
<dbReference type="Pfam" id="PF01406">
    <property type="entry name" value="tRNA-synt_1e"/>
    <property type="match status" value="1"/>
</dbReference>
<evidence type="ECO:0000256" key="8">
    <source>
        <dbReference type="ARBA" id="ARBA00022840"/>
    </source>
</evidence>
<feature type="coiled-coil region" evidence="13">
    <location>
        <begin position="305"/>
        <end position="332"/>
    </location>
</feature>
<sequence>MSLNIYNSFTNEMEEFKPRKDAPVKMYVCGQTVYDYMHVGHARTYTFFDILKRYLEFLGHSVMVVINITDVNDKINDRAEKENRSPWEVAEEFSIVNLEDFDSLGIEADAYPRASEYIEEIIDHIEKLEEEGFAYEAKGDVFFDVRKFDKYGELSNQRLEDMRTEREDEVISTDKKRNPEDFVLWRAREGSSHSPVWSSPWGEGVPGWHIECSVMALSLLGDRIDIHGGGSDLLFPHHENEIAQVEGVTGDKWVDFWMHTGMVHIEGEKMSKSLGNIVSAREVLEEYGPGAIRLMMAGSHYREPMDFSRARAEEALKNYQKLKNTVKGLKAEIKTSNTIPDKLGEEDLDFLETLFELKTKFIEAMNDDFNTPQALKYFYEIESLSNSYLSKDPKKPVMKRFLRIMLELGSIIGIFEEEKIEEGESRKVDSLLRKILGLREELRKEEKYEIADSIRDKIEEAGIEVEDSDRGPRWKI</sequence>
<comment type="subcellular location">
    <subcellularLocation>
        <location evidence="1 12">Cytoplasm</location>
    </subcellularLocation>
</comment>
<feature type="binding site" evidence="12">
    <location>
        <position position="237"/>
    </location>
    <ligand>
        <name>Zn(2+)</name>
        <dbReference type="ChEBI" id="CHEBI:29105"/>
    </ligand>
</feature>
<reference evidence="15 16" key="1">
    <citation type="journal article" date="2016" name="Sci. Rep.">
        <title>Metabolic traits of an uncultured archaeal lineage -MSBL1- from brine pools of the Red Sea.</title>
        <authorList>
            <person name="Mwirichia R."/>
            <person name="Alam I."/>
            <person name="Rashid M."/>
            <person name="Vinu M."/>
            <person name="Ba-Alawi W."/>
            <person name="Anthony Kamau A."/>
            <person name="Kamanda Ngugi D."/>
            <person name="Goker M."/>
            <person name="Klenk H.P."/>
            <person name="Bajic V."/>
            <person name="Stingl U."/>
        </authorList>
    </citation>
    <scope>NUCLEOTIDE SEQUENCE [LARGE SCALE GENOMIC DNA]</scope>
    <source>
        <strain evidence="15">SCGC-AAA259B11</strain>
    </source>
</reference>
<keyword evidence="8 12" id="KW-0067">ATP-binding</keyword>
<feature type="binding site" evidence="12">
    <location>
        <position position="241"/>
    </location>
    <ligand>
        <name>Zn(2+)</name>
        <dbReference type="ChEBI" id="CHEBI:29105"/>
    </ligand>
</feature>
<evidence type="ECO:0000256" key="11">
    <source>
        <dbReference type="ARBA" id="ARBA00047398"/>
    </source>
</evidence>
<dbReference type="PANTHER" id="PTHR10890:SF3">
    <property type="entry name" value="CYSTEINE--TRNA LIGASE, CYTOPLASMIC"/>
    <property type="match status" value="1"/>
</dbReference>
<evidence type="ECO:0000256" key="2">
    <source>
        <dbReference type="ARBA" id="ARBA00005594"/>
    </source>
</evidence>
<dbReference type="PRINTS" id="PR00983">
    <property type="entry name" value="TRNASYNTHCYS"/>
</dbReference>
<keyword evidence="5 12" id="KW-0479">Metal-binding</keyword>
<name>A0A133U606_9EURY</name>
<dbReference type="InterPro" id="IPR024909">
    <property type="entry name" value="Cys-tRNA/MSH_ligase"/>
</dbReference>
<keyword evidence="6 12" id="KW-0547">Nucleotide-binding</keyword>
<feature type="binding site" evidence="12">
    <location>
        <position position="212"/>
    </location>
    <ligand>
        <name>Zn(2+)</name>
        <dbReference type="ChEBI" id="CHEBI:29105"/>
    </ligand>
</feature>
<dbReference type="GO" id="GO:0008270">
    <property type="term" value="F:zinc ion binding"/>
    <property type="evidence" value="ECO:0007669"/>
    <property type="project" value="UniProtKB-UniRule"/>
</dbReference>
<feature type="binding site" evidence="12">
    <location>
        <position position="272"/>
    </location>
    <ligand>
        <name>ATP</name>
        <dbReference type="ChEBI" id="CHEBI:30616"/>
    </ligand>
</feature>
<evidence type="ECO:0000259" key="14">
    <source>
        <dbReference type="SMART" id="SM00840"/>
    </source>
</evidence>
<organism evidence="15 16">
    <name type="scientific">candidate division MSBL1 archaeon SCGC-AAA259B11</name>
    <dbReference type="NCBI Taxonomy" id="1698260"/>
    <lineage>
        <taxon>Archaea</taxon>
        <taxon>Methanobacteriati</taxon>
        <taxon>Methanobacteriota</taxon>
        <taxon>candidate division MSBL1</taxon>
    </lineage>
</organism>
<dbReference type="InterPro" id="IPR032678">
    <property type="entry name" value="tRNA-synt_1_cat_dom"/>
</dbReference>
<evidence type="ECO:0000256" key="1">
    <source>
        <dbReference type="ARBA" id="ARBA00004496"/>
    </source>
</evidence>
<dbReference type="GO" id="GO:0006423">
    <property type="term" value="P:cysteinyl-tRNA aminoacylation"/>
    <property type="evidence" value="ECO:0007669"/>
    <property type="project" value="UniProtKB-UniRule"/>
</dbReference>
<feature type="short sequence motif" description="'KMSKS' region" evidence="12">
    <location>
        <begin position="269"/>
        <end position="273"/>
    </location>
</feature>
<dbReference type="InterPro" id="IPR009080">
    <property type="entry name" value="tRNAsynth_Ia_anticodon-bd"/>
</dbReference>
<dbReference type="Proteomes" id="UP000070184">
    <property type="component" value="Unassembled WGS sequence"/>
</dbReference>
<evidence type="ECO:0000313" key="15">
    <source>
        <dbReference type="EMBL" id="KXA89598.1"/>
    </source>
</evidence>
<evidence type="ECO:0000313" key="16">
    <source>
        <dbReference type="Proteomes" id="UP000070184"/>
    </source>
</evidence>
<evidence type="ECO:0000256" key="5">
    <source>
        <dbReference type="ARBA" id="ARBA00022723"/>
    </source>
</evidence>
<protein>
    <recommendedName>
        <fullName evidence="12">Cysteine--tRNA ligase</fullName>
        <ecNumber evidence="12">6.1.1.16</ecNumber>
    </recommendedName>
    <alternativeName>
        <fullName evidence="12">Cysteinyl-tRNA synthetase</fullName>
        <shortName evidence="12">CysRS</shortName>
    </alternativeName>
</protein>
<evidence type="ECO:0000256" key="6">
    <source>
        <dbReference type="ARBA" id="ARBA00022741"/>
    </source>
</evidence>
<comment type="similarity">
    <text evidence="2 12">Belongs to the class-I aminoacyl-tRNA synthetase family.</text>
</comment>
<proteinExistence type="inferred from homology"/>
<dbReference type="SUPFAM" id="SSF52374">
    <property type="entry name" value="Nucleotidylyl transferase"/>
    <property type="match status" value="1"/>
</dbReference>
<evidence type="ECO:0000256" key="12">
    <source>
        <dbReference type="HAMAP-Rule" id="MF_00041"/>
    </source>
</evidence>
<dbReference type="PATRIC" id="fig|1698260.3.peg.500"/>
<dbReference type="HAMAP" id="MF_00041">
    <property type="entry name" value="Cys_tRNA_synth"/>
    <property type="match status" value="1"/>
</dbReference>